<dbReference type="InterPro" id="IPR013445">
    <property type="entry name" value="CDP_4_6_deHydtase"/>
</dbReference>
<sequence>MAISSFDNVYNGARVLITGHTGFKGAWLSAWLLGCGAEVCGYSKDIPTTPSLFELADLSSKMQHRIGDIRDLSSLRDTILTFRPDFVFHLAAQPIVSTSYKDPLETITSNVTGTANVLEVLRHVDWSCTAIIITSDKCYDNVEWVWGYRETDAMGGKDIYSGSKGAAELIFRSYYHSFFAGKNHPVRLASARAGNVIGGGDWAEDRIVADCIRAWGEGRKVEIRSPSATRPWQHVLEPLSGYLTLGERLATSKKFDGESYNFGPRAEQNRTVVELLGDLGVIWGLRSEADAYEITGSIPFHEAGLLKLNCDKALLHMNWEANLSYHECMSMTGSWYRRVLKDKESALDVTLEQITQYEQFAKERHRVWSKGRAS</sequence>
<dbReference type="SUPFAM" id="SSF51735">
    <property type="entry name" value="NAD(P)-binding Rossmann-fold domains"/>
    <property type="match status" value="1"/>
</dbReference>
<organism evidence="2 3">
    <name type="scientific">Gluconacetobacter azotocaptans</name>
    <dbReference type="NCBI Taxonomy" id="142834"/>
    <lineage>
        <taxon>Bacteria</taxon>
        <taxon>Pseudomonadati</taxon>
        <taxon>Pseudomonadota</taxon>
        <taxon>Alphaproteobacteria</taxon>
        <taxon>Acetobacterales</taxon>
        <taxon>Acetobacteraceae</taxon>
        <taxon>Gluconacetobacter</taxon>
    </lineage>
</organism>
<dbReference type="Pfam" id="PF16363">
    <property type="entry name" value="GDP_Man_Dehyd"/>
    <property type="match status" value="1"/>
</dbReference>
<protein>
    <submittedName>
        <fullName evidence="2">CDP-glucose 4,6-dehydratase</fullName>
        <ecNumber evidence="2">4.2.1.45</ecNumber>
    </submittedName>
</protein>
<keyword evidence="3" id="KW-1185">Reference proteome</keyword>
<proteinExistence type="predicted"/>
<dbReference type="NCBIfam" id="TIGR02622">
    <property type="entry name" value="CDP_4_6_dhtase"/>
    <property type="match status" value="1"/>
</dbReference>
<dbReference type="PANTHER" id="PTHR43000">
    <property type="entry name" value="DTDP-D-GLUCOSE 4,6-DEHYDRATASE-RELATED"/>
    <property type="match status" value="1"/>
</dbReference>
<accession>A0A7W4JQ31</accession>
<name>A0A7W4JQ31_9PROT</name>
<evidence type="ECO:0000313" key="3">
    <source>
        <dbReference type="Proteomes" id="UP000555756"/>
    </source>
</evidence>
<dbReference type="EC" id="4.2.1.45" evidence="2"/>
<comment type="caution">
    <text evidence="2">The sequence shown here is derived from an EMBL/GenBank/DDBJ whole genome shotgun (WGS) entry which is preliminary data.</text>
</comment>
<dbReference type="AlphaFoldDB" id="A0A7W4JQ31"/>
<dbReference type="Proteomes" id="UP000555756">
    <property type="component" value="Unassembled WGS sequence"/>
</dbReference>
<reference evidence="2 3" key="1">
    <citation type="submission" date="2020-04" db="EMBL/GenBank/DDBJ databases">
        <title>Description of novel Gluconacetobacter.</title>
        <authorList>
            <person name="Sombolestani A."/>
        </authorList>
    </citation>
    <scope>NUCLEOTIDE SEQUENCE [LARGE SCALE GENOMIC DNA]</scope>
    <source>
        <strain evidence="2 3">LMG 21311</strain>
    </source>
</reference>
<dbReference type="Gene3D" id="3.40.50.720">
    <property type="entry name" value="NAD(P)-binding Rossmann-like Domain"/>
    <property type="match status" value="1"/>
</dbReference>
<dbReference type="EMBL" id="JABEQF010000001">
    <property type="protein sequence ID" value="MBB2188707.1"/>
    <property type="molecule type" value="Genomic_DNA"/>
</dbReference>
<evidence type="ECO:0000313" key="2">
    <source>
        <dbReference type="EMBL" id="MBB2188707.1"/>
    </source>
</evidence>
<dbReference type="Gene3D" id="3.90.25.10">
    <property type="entry name" value="UDP-galactose 4-epimerase, domain 1"/>
    <property type="match status" value="1"/>
</dbReference>
<keyword evidence="2" id="KW-0456">Lyase</keyword>
<gene>
    <name evidence="2" type="primary">rfbG</name>
    <name evidence="2" type="ORF">HLH34_01845</name>
</gene>
<feature type="domain" description="NAD(P)-binding" evidence="1">
    <location>
        <begin position="16"/>
        <end position="178"/>
    </location>
</feature>
<dbReference type="InterPro" id="IPR036291">
    <property type="entry name" value="NAD(P)-bd_dom_sf"/>
</dbReference>
<dbReference type="GO" id="GO:0047733">
    <property type="term" value="F:CDP-glucose 4,6-dehydratase activity"/>
    <property type="evidence" value="ECO:0007669"/>
    <property type="project" value="UniProtKB-EC"/>
</dbReference>
<evidence type="ECO:0000259" key="1">
    <source>
        <dbReference type="Pfam" id="PF16363"/>
    </source>
</evidence>
<dbReference type="InterPro" id="IPR016040">
    <property type="entry name" value="NAD(P)-bd_dom"/>
</dbReference>